<reference evidence="2" key="1">
    <citation type="submission" date="2020-11" db="EMBL/GenBank/DDBJ databases">
        <title>Nocardia NEAU-351.nov., a novel actinomycete isolated from the cow dung.</title>
        <authorList>
            <person name="Zhang X."/>
        </authorList>
    </citation>
    <scope>NUCLEOTIDE SEQUENCE</scope>
    <source>
        <strain evidence="2">NEAU-351</strain>
    </source>
</reference>
<name>A0A931IH63_9NOCA</name>
<protein>
    <submittedName>
        <fullName evidence="2">YdcF family protein</fullName>
    </submittedName>
</protein>
<dbReference type="InterPro" id="IPR003848">
    <property type="entry name" value="DUF218"/>
</dbReference>
<sequence>MPSGRLVLRVGAATALIACLVAGAAIGWVRYSASGHEYSADAVPAADVAIVFGAQIYADGTPSPYVQARLQIGQRLLESGRVRALLLTGDNGTPHYDEPTAMRDYLIRRGVPAEKIALDYAGFDTYQSCTRAKRIFGVERAVVVNQDFSMARTIALCRSVGVDAVGVADHGQPHNGVYWKCWIRDQLAATKAAVAMITRPDPTFLGDQETSVRDAIAADPR</sequence>
<evidence type="ECO:0000313" key="3">
    <source>
        <dbReference type="Proteomes" id="UP000655751"/>
    </source>
</evidence>
<dbReference type="CDD" id="cd06259">
    <property type="entry name" value="YdcF-like"/>
    <property type="match status" value="1"/>
</dbReference>
<dbReference type="InterPro" id="IPR051599">
    <property type="entry name" value="Cell_Envelope_Assoc"/>
</dbReference>
<dbReference type="AlphaFoldDB" id="A0A931IH63"/>
<dbReference type="GO" id="GO:0005886">
    <property type="term" value="C:plasma membrane"/>
    <property type="evidence" value="ECO:0007669"/>
    <property type="project" value="TreeGrafter"/>
</dbReference>
<dbReference type="RefSeq" id="WP_198428979.1">
    <property type="nucleotide sequence ID" value="NZ_JADMLG010000013.1"/>
</dbReference>
<evidence type="ECO:0000259" key="1">
    <source>
        <dbReference type="Pfam" id="PF02698"/>
    </source>
</evidence>
<dbReference type="PANTHER" id="PTHR30336">
    <property type="entry name" value="INNER MEMBRANE PROTEIN, PROBABLE PERMEASE"/>
    <property type="match status" value="1"/>
</dbReference>
<dbReference type="PANTHER" id="PTHR30336:SF6">
    <property type="entry name" value="INTEGRAL MEMBRANE PROTEIN"/>
    <property type="match status" value="1"/>
</dbReference>
<gene>
    <name evidence="2" type="ORF">IT779_27160</name>
</gene>
<accession>A0A931IH63</accession>
<evidence type="ECO:0000313" key="2">
    <source>
        <dbReference type="EMBL" id="MBH0779957.1"/>
    </source>
</evidence>
<dbReference type="EMBL" id="JADMLG010000013">
    <property type="protein sequence ID" value="MBH0779957.1"/>
    <property type="molecule type" value="Genomic_DNA"/>
</dbReference>
<comment type="caution">
    <text evidence="2">The sequence shown here is derived from an EMBL/GenBank/DDBJ whole genome shotgun (WGS) entry which is preliminary data.</text>
</comment>
<proteinExistence type="predicted"/>
<keyword evidence="3" id="KW-1185">Reference proteome</keyword>
<feature type="domain" description="DUF218" evidence="1">
    <location>
        <begin position="47"/>
        <end position="166"/>
    </location>
</feature>
<dbReference type="Pfam" id="PF02698">
    <property type="entry name" value="DUF218"/>
    <property type="match status" value="1"/>
</dbReference>
<dbReference type="Proteomes" id="UP000655751">
    <property type="component" value="Unassembled WGS sequence"/>
</dbReference>
<organism evidence="2 3">
    <name type="scientific">Nocardia bovistercoris</name>
    <dbReference type="NCBI Taxonomy" id="2785916"/>
    <lineage>
        <taxon>Bacteria</taxon>
        <taxon>Bacillati</taxon>
        <taxon>Actinomycetota</taxon>
        <taxon>Actinomycetes</taxon>
        <taxon>Mycobacteriales</taxon>
        <taxon>Nocardiaceae</taxon>
        <taxon>Nocardia</taxon>
    </lineage>
</organism>